<organism evidence="1">
    <name type="scientific">Siphoviridae sp. ctNiB4</name>
    <dbReference type="NCBI Taxonomy" id="2823575"/>
    <lineage>
        <taxon>Viruses</taxon>
        <taxon>Duplodnaviria</taxon>
        <taxon>Heunggongvirae</taxon>
        <taxon>Uroviricota</taxon>
        <taxon>Caudoviricetes</taxon>
    </lineage>
</organism>
<protein>
    <submittedName>
        <fullName evidence="1">Uncharacterized protein</fullName>
    </submittedName>
</protein>
<sequence>MEQSVKILFHGEAFFSRGRHPSETHSCLLIHARGKNIGGGYPGRVIKRSATQIH</sequence>
<name>A0A8S5L760_9CAUD</name>
<evidence type="ECO:0000313" key="1">
    <source>
        <dbReference type="EMBL" id="DAD65737.1"/>
    </source>
</evidence>
<proteinExistence type="predicted"/>
<accession>A0A8S5L760</accession>
<reference evidence="1" key="1">
    <citation type="journal article" date="2021" name="Proc. Natl. Acad. Sci. U.S.A.">
        <title>A Catalog of Tens of Thousands of Viruses from Human Metagenomes Reveals Hidden Associations with Chronic Diseases.</title>
        <authorList>
            <person name="Tisza M.J."/>
            <person name="Buck C.B."/>
        </authorList>
    </citation>
    <scope>NUCLEOTIDE SEQUENCE</scope>
    <source>
        <strain evidence="1">CtNiB4</strain>
    </source>
</reference>
<dbReference type="EMBL" id="BK014648">
    <property type="protein sequence ID" value="DAD65737.1"/>
    <property type="molecule type" value="Genomic_DNA"/>
</dbReference>